<evidence type="ECO:0000313" key="2">
    <source>
        <dbReference type="EMBL" id="MBB5872892.1"/>
    </source>
</evidence>
<dbReference type="SUPFAM" id="SSF56112">
    <property type="entry name" value="Protein kinase-like (PK-like)"/>
    <property type="match status" value="1"/>
</dbReference>
<feature type="domain" description="Aminoglycoside phosphotransferase" evidence="1">
    <location>
        <begin position="28"/>
        <end position="227"/>
    </location>
</feature>
<dbReference type="AlphaFoldDB" id="A0A841C1F1"/>
<keyword evidence="3" id="KW-1185">Reference proteome</keyword>
<dbReference type="InterPro" id="IPR002575">
    <property type="entry name" value="Aminoglycoside_PTrfase"/>
</dbReference>
<dbReference type="Proteomes" id="UP000587527">
    <property type="component" value="Unassembled WGS sequence"/>
</dbReference>
<dbReference type="Pfam" id="PF01636">
    <property type="entry name" value="APH"/>
    <property type="match status" value="1"/>
</dbReference>
<organism evidence="2 3">
    <name type="scientific">Allocatelliglobosispora scoriae</name>
    <dbReference type="NCBI Taxonomy" id="643052"/>
    <lineage>
        <taxon>Bacteria</taxon>
        <taxon>Bacillati</taxon>
        <taxon>Actinomycetota</taxon>
        <taxon>Actinomycetes</taxon>
        <taxon>Micromonosporales</taxon>
        <taxon>Micromonosporaceae</taxon>
        <taxon>Allocatelliglobosispora</taxon>
    </lineage>
</organism>
<evidence type="ECO:0000259" key="1">
    <source>
        <dbReference type="Pfam" id="PF01636"/>
    </source>
</evidence>
<evidence type="ECO:0000313" key="3">
    <source>
        <dbReference type="Proteomes" id="UP000587527"/>
    </source>
</evidence>
<dbReference type="EMBL" id="JACHMN010000003">
    <property type="protein sequence ID" value="MBB5872892.1"/>
    <property type="molecule type" value="Genomic_DNA"/>
</dbReference>
<reference evidence="2 3" key="1">
    <citation type="submission" date="2020-08" db="EMBL/GenBank/DDBJ databases">
        <title>Sequencing the genomes of 1000 actinobacteria strains.</title>
        <authorList>
            <person name="Klenk H.-P."/>
        </authorList>
    </citation>
    <scope>NUCLEOTIDE SEQUENCE [LARGE SCALE GENOMIC DNA]</scope>
    <source>
        <strain evidence="2 3">DSM 45362</strain>
    </source>
</reference>
<dbReference type="InterPro" id="IPR011009">
    <property type="entry name" value="Kinase-like_dom_sf"/>
</dbReference>
<proteinExistence type="predicted"/>
<gene>
    <name evidence="2" type="ORF">F4553_006326</name>
</gene>
<comment type="caution">
    <text evidence="2">The sequence shown here is derived from an EMBL/GenBank/DDBJ whole genome shotgun (WGS) entry which is preliminary data.</text>
</comment>
<sequence>MSESHLAHLDAIGVITERTIRDSDKSYVVSGTFRGRAVVAKVLTSEDPHWIERQAWERGLYASLGEHPPPVRLPKLLHETDRCLVLERLPGTVLAPGRYPSGLDPIGVWRVLDALAQLHSWSAGTALGPAELPTASLIDRQAASGQLRPRDRELVEQLLDGATAVRPEHGDPLASNILISPGSVGLIDLEHTGLRLPGVDWAVIRLLWAPGNPWVAPLIEDRVRQEGIDRSYAVHLMLLACREWRVHLRDGRVPESMRSTLTANINLARRAVSLA</sequence>
<name>A0A841C1F1_9ACTN</name>
<protein>
    <recommendedName>
        <fullName evidence="1">Aminoglycoside phosphotransferase domain-containing protein</fullName>
    </recommendedName>
</protein>
<accession>A0A841C1F1</accession>
<dbReference type="RefSeq" id="WP_184843199.1">
    <property type="nucleotide sequence ID" value="NZ_JACHMN010000003.1"/>
</dbReference>